<feature type="chain" id="PRO_5017586151" evidence="1">
    <location>
        <begin position="20"/>
        <end position="323"/>
    </location>
</feature>
<accession>A0A3B7MXG8</accession>
<dbReference type="RefSeq" id="WP_119053643.1">
    <property type="nucleotide sequence ID" value="NZ_CP032157.1"/>
</dbReference>
<dbReference type="Pfam" id="PF11751">
    <property type="entry name" value="PorP_SprF"/>
    <property type="match status" value="1"/>
</dbReference>
<dbReference type="AlphaFoldDB" id="A0A3B7MXG8"/>
<reference evidence="2 3" key="1">
    <citation type="submission" date="2018-09" db="EMBL/GenBank/DDBJ databases">
        <title>Genome sequencing of strain 6GH32-13.</title>
        <authorList>
            <person name="Weon H.-Y."/>
            <person name="Heo J."/>
            <person name="Kwon S.-W."/>
        </authorList>
    </citation>
    <scope>NUCLEOTIDE SEQUENCE [LARGE SCALE GENOMIC DNA]</scope>
    <source>
        <strain evidence="2 3">5GH32-13</strain>
    </source>
</reference>
<organism evidence="2 3">
    <name type="scientific">Paraflavitalea soli</name>
    <dbReference type="NCBI Taxonomy" id="2315862"/>
    <lineage>
        <taxon>Bacteria</taxon>
        <taxon>Pseudomonadati</taxon>
        <taxon>Bacteroidota</taxon>
        <taxon>Chitinophagia</taxon>
        <taxon>Chitinophagales</taxon>
        <taxon>Chitinophagaceae</taxon>
        <taxon>Paraflavitalea</taxon>
    </lineage>
</organism>
<keyword evidence="3" id="KW-1185">Reference proteome</keyword>
<dbReference type="OrthoDB" id="655534at2"/>
<sequence>MKMIWFLLCGILLAGIAQAQEINFSRVQDMAIWYNQSLKTDKQSSIKLNYRNVQYGGIIAYNSISAMVDMPLLSKAKKEAPNSGGYFSASAGAASDKSNQGILNNTLGLLGISYAVPIGSNETYAAIGFQGVYYQSNLNVHGGSLFADQYDKYGPVDGMASADRMAAGWSYGYFNMNAGISVFNNSAFNKWYLGASVMHVNKPYTDKAKSKEFKLSQLVGIQGGYRFVTGQDDDEVGFYASMNWQGRAYKHFFNGTYSTPIKKMPGTAVGAGLGYRYEDALVPNIELRYMKLILGISYDINISGISASGIKRNGLELAVRLDF</sequence>
<evidence type="ECO:0000313" key="3">
    <source>
        <dbReference type="Proteomes" id="UP000263900"/>
    </source>
</evidence>
<proteinExistence type="predicted"/>
<dbReference type="InterPro" id="IPR019861">
    <property type="entry name" value="PorP/SprF_Bacteroidetes"/>
</dbReference>
<dbReference type="Proteomes" id="UP000263900">
    <property type="component" value="Chromosome"/>
</dbReference>
<evidence type="ECO:0000256" key="1">
    <source>
        <dbReference type="SAM" id="SignalP"/>
    </source>
</evidence>
<dbReference type="KEGG" id="pseg:D3H65_28965"/>
<dbReference type="EMBL" id="CP032157">
    <property type="protein sequence ID" value="AXY77770.1"/>
    <property type="molecule type" value="Genomic_DNA"/>
</dbReference>
<keyword evidence="1" id="KW-0732">Signal</keyword>
<protein>
    <submittedName>
        <fullName evidence="2">Type IX secretion system membrane protein PorP/SprF</fullName>
    </submittedName>
</protein>
<name>A0A3B7MXG8_9BACT</name>
<gene>
    <name evidence="2" type="ORF">D3H65_28965</name>
</gene>
<evidence type="ECO:0000313" key="2">
    <source>
        <dbReference type="EMBL" id="AXY77770.1"/>
    </source>
</evidence>
<feature type="signal peptide" evidence="1">
    <location>
        <begin position="1"/>
        <end position="19"/>
    </location>
</feature>